<dbReference type="AlphaFoldDB" id="A0A7D9LEM0"/>
<accession>A0A7D9LEM0</accession>
<evidence type="ECO:0000313" key="2">
    <source>
        <dbReference type="Proteomes" id="UP001152795"/>
    </source>
</evidence>
<sequence>MVIKDAKEEKEWLEKGQYVSHLTPAQQNNVIKLVGNRCLVKCLVEDVPVEALWDTGAQVSIASHEWVMKNFLDVKINPIEDLLENNLDLKAANGLSIPYKGFIEHDVLIPQGKTVSVTCRANTRSNAASKLPVLFESDPEQPWPTCLEIEETLTNINSGFSSRVVIQARNSTDHDILLPKRTILGRLQLVKSVTPVEVREKCDKEAQVNGVSVNDDKLNTNTPKTFYGDWIPEVDLNGLTEKQKLVAQQMLLEESDCFSRDDEDIGCSEELKMKINLTDNIPVQKNYNSIPKPLYPEVKQYIEDL</sequence>
<keyword evidence="2" id="KW-1185">Reference proteome</keyword>
<reference evidence="1" key="1">
    <citation type="submission" date="2020-04" db="EMBL/GenBank/DDBJ databases">
        <authorList>
            <person name="Alioto T."/>
            <person name="Alioto T."/>
            <person name="Gomez Garrido J."/>
        </authorList>
    </citation>
    <scope>NUCLEOTIDE SEQUENCE</scope>
    <source>
        <strain evidence="1">A484AB</strain>
    </source>
</reference>
<gene>
    <name evidence="1" type="ORF">PACLA_8A000645</name>
</gene>
<evidence type="ECO:0000313" key="1">
    <source>
        <dbReference type="EMBL" id="CAB4033267.1"/>
    </source>
</evidence>
<comment type="caution">
    <text evidence="1">The sequence shown here is derived from an EMBL/GenBank/DDBJ whole genome shotgun (WGS) entry which is preliminary data.</text>
</comment>
<dbReference type="InterPro" id="IPR021109">
    <property type="entry name" value="Peptidase_aspartic_dom_sf"/>
</dbReference>
<name>A0A7D9LEM0_PARCT</name>
<proteinExistence type="predicted"/>
<organism evidence="1 2">
    <name type="scientific">Paramuricea clavata</name>
    <name type="common">Red gorgonian</name>
    <name type="synonym">Violescent sea-whip</name>
    <dbReference type="NCBI Taxonomy" id="317549"/>
    <lineage>
        <taxon>Eukaryota</taxon>
        <taxon>Metazoa</taxon>
        <taxon>Cnidaria</taxon>
        <taxon>Anthozoa</taxon>
        <taxon>Octocorallia</taxon>
        <taxon>Malacalcyonacea</taxon>
        <taxon>Plexauridae</taxon>
        <taxon>Paramuricea</taxon>
    </lineage>
</organism>
<protein>
    <submittedName>
        <fullName evidence="1">Uncharacterized protein</fullName>
    </submittedName>
</protein>
<dbReference type="OrthoDB" id="5990438at2759"/>
<dbReference type="EMBL" id="CACRXK020019093">
    <property type="protein sequence ID" value="CAB4033267.1"/>
    <property type="molecule type" value="Genomic_DNA"/>
</dbReference>
<dbReference type="SUPFAM" id="SSF50630">
    <property type="entry name" value="Acid proteases"/>
    <property type="match status" value="1"/>
</dbReference>
<dbReference type="Proteomes" id="UP001152795">
    <property type="component" value="Unassembled WGS sequence"/>
</dbReference>